<name>A0A1E3PNW3_9ASCO</name>
<proteinExistence type="predicted"/>
<dbReference type="Gene3D" id="3.90.1410.10">
    <property type="entry name" value="set domain protein methyltransferase, domain 1"/>
    <property type="match status" value="1"/>
</dbReference>
<dbReference type="PANTHER" id="PTHR13271:SF47">
    <property type="entry name" value="ACTIN-HISTIDINE N-METHYLTRANSFERASE"/>
    <property type="match status" value="1"/>
</dbReference>
<feature type="region of interest" description="Disordered" evidence="4">
    <location>
        <begin position="128"/>
        <end position="164"/>
    </location>
</feature>
<feature type="compositionally biased region" description="Polar residues" evidence="4">
    <location>
        <begin position="131"/>
        <end position="140"/>
    </location>
</feature>
<dbReference type="EMBL" id="KV454407">
    <property type="protein sequence ID" value="ODQ66998.1"/>
    <property type="molecule type" value="Genomic_DNA"/>
</dbReference>
<organism evidence="6 7">
    <name type="scientific">Nadsonia fulvescens var. elongata DSM 6958</name>
    <dbReference type="NCBI Taxonomy" id="857566"/>
    <lineage>
        <taxon>Eukaryota</taxon>
        <taxon>Fungi</taxon>
        <taxon>Dikarya</taxon>
        <taxon>Ascomycota</taxon>
        <taxon>Saccharomycotina</taxon>
        <taxon>Dipodascomycetes</taxon>
        <taxon>Dipodascales</taxon>
        <taxon>Dipodascales incertae sedis</taxon>
        <taxon>Nadsonia</taxon>
    </lineage>
</organism>
<gene>
    <name evidence="6" type="ORF">NADFUDRAFT_49450</name>
</gene>
<sequence length="474" mass="52993">MVIGLEKWISDGGGMVSSKIKVKKFLGKGHGVVAIEDIKPGERLILVRNAQLINMRNVYPYFLNFFSGDSTQLSDGISILNTISAQGIMALFLLMEQTSKSKSPWANFLSVLPTPEDLQTTPLTWERCETQEPSNSSQANFKARKNNSNGGSNSDGDSNSDSDSEVEATILHDAQWRLLSYSTRQYVLKQEKNVTGDFKGCESLIKLLNSLAPTTTDLSMITSAQYKHAWLCVNSRCLYHTLSAASSLKTRAFNWKASDNLTMAPYVDFLNHSTDTKLHCVAKTVTLGFEVCASPVSGYKKGEEILLCYGAHSNEKLLCEYGFCVDDNPWETVDITNEIVSGYIMNKSETDFSKEINVLLNKYDYYDGYTINNHGLSFRTEVAIMAYLLYSKRNAIATRDPERSLNAFMNGLATLSDLKVHMKQILREILVNVEQEIKDLISNNSLRDSNVVKRLAVGKLTVVRNVLIQLNEDQ</sequence>
<evidence type="ECO:0000259" key="5">
    <source>
        <dbReference type="PROSITE" id="PS50280"/>
    </source>
</evidence>
<evidence type="ECO:0000256" key="4">
    <source>
        <dbReference type="SAM" id="MobiDB-lite"/>
    </source>
</evidence>
<keyword evidence="7" id="KW-1185">Reference proteome</keyword>
<feature type="compositionally biased region" description="Low complexity" evidence="4">
    <location>
        <begin position="146"/>
        <end position="157"/>
    </location>
</feature>
<evidence type="ECO:0000256" key="1">
    <source>
        <dbReference type="ARBA" id="ARBA00022603"/>
    </source>
</evidence>
<dbReference type="CDD" id="cd19177">
    <property type="entry name" value="SET_SETD4"/>
    <property type="match status" value="1"/>
</dbReference>
<feature type="domain" description="SET" evidence="5">
    <location>
        <begin position="18"/>
        <end position="310"/>
    </location>
</feature>
<evidence type="ECO:0000256" key="3">
    <source>
        <dbReference type="ARBA" id="ARBA00022691"/>
    </source>
</evidence>
<dbReference type="InterPro" id="IPR001214">
    <property type="entry name" value="SET_dom"/>
</dbReference>
<dbReference type="Pfam" id="PF00856">
    <property type="entry name" value="SET"/>
    <property type="match status" value="1"/>
</dbReference>
<dbReference type="InterPro" id="IPR046341">
    <property type="entry name" value="SET_dom_sf"/>
</dbReference>
<keyword evidence="2" id="KW-0808">Transferase</keyword>
<keyword evidence="1" id="KW-0489">Methyltransferase</keyword>
<evidence type="ECO:0000313" key="7">
    <source>
        <dbReference type="Proteomes" id="UP000095009"/>
    </source>
</evidence>
<dbReference type="PANTHER" id="PTHR13271">
    <property type="entry name" value="UNCHARACTERIZED PUTATIVE METHYLTRANSFERASE"/>
    <property type="match status" value="1"/>
</dbReference>
<evidence type="ECO:0000313" key="6">
    <source>
        <dbReference type="EMBL" id="ODQ66998.1"/>
    </source>
</evidence>
<keyword evidence="3" id="KW-0949">S-adenosyl-L-methionine</keyword>
<dbReference type="STRING" id="857566.A0A1E3PNW3"/>
<dbReference type="InterPro" id="IPR044429">
    <property type="entry name" value="SETD4_SET"/>
</dbReference>
<dbReference type="GO" id="GO:0016279">
    <property type="term" value="F:protein-lysine N-methyltransferase activity"/>
    <property type="evidence" value="ECO:0007669"/>
    <property type="project" value="InterPro"/>
</dbReference>
<evidence type="ECO:0000256" key="2">
    <source>
        <dbReference type="ARBA" id="ARBA00022679"/>
    </source>
</evidence>
<dbReference type="GO" id="GO:0032259">
    <property type="term" value="P:methylation"/>
    <property type="evidence" value="ECO:0007669"/>
    <property type="project" value="UniProtKB-KW"/>
</dbReference>
<dbReference type="InterPro" id="IPR050600">
    <property type="entry name" value="SETD3_SETD6_MTase"/>
</dbReference>
<protein>
    <submittedName>
        <fullName evidence="6">SET domain-containing protein</fullName>
    </submittedName>
</protein>
<dbReference type="AlphaFoldDB" id="A0A1E3PNW3"/>
<dbReference type="PROSITE" id="PS50280">
    <property type="entry name" value="SET"/>
    <property type="match status" value="1"/>
</dbReference>
<dbReference type="OrthoDB" id="341421at2759"/>
<accession>A0A1E3PNW3</accession>
<dbReference type="SUPFAM" id="SSF82199">
    <property type="entry name" value="SET domain"/>
    <property type="match status" value="1"/>
</dbReference>
<reference evidence="6 7" key="1">
    <citation type="journal article" date="2016" name="Proc. Natl. Acad. Sci. U.S.A.">
        <title>Comparative genomics of biotechnologically important yeasts.</title>
        <authorList>
            <person name="Riley R."/>
            <person name="Haridas S."/>
            <person name="Wolfe K.H."/>
            <person name="Lopes M.R."/>
            <person name="Hittinger C.T."/>
            <person name="Goeker M."/>
            <person name="Salamov A.A."/>
            <person name="Wisecaver J.H."/>
            <person name="Long T.M."/>
            <person name="Calvey C.H."/>
            <person name="Aerts A.L."/>
            <person name="Barry K.W."/>
            <person name="Choi C."/>
            <person name="Clum A."/>
            <person name="Coughlan A.Y."/>
            <person name="Deshpande S."/>
            <person name="Douglass A.P."/>
            <person name="Hanson S.J."/>
            <person name="Klenk H.-P."/>
            <person name="LaButti K.M."/>
            <person name="Lapidus A."/>
            <person name="Lindquist E.A."/>
            <person name="Lipzen A.M."/>
            <person name="Meier-Kolthoff J.P."/>
            <person name="Ohm R.A."/>
            <person name="Otillar R.P."/>
            <person name="Pangilinan J.L."/>
            <person name="Peng Y."/>
            <person name="Rokas A."/>
            <person name="Rosa C.A."/>
            <person name="Scheuner C."/>
            <person name="Sibirny A.A."/>
            <person name="Slot J.C."/>
            <person name="Stielow J.B."/>
            <person name="Sun H."/>
            <person name="Kurtzman C.P."/>
            <person name="Blackwell M."/>
            <person name="Grigoriev I.V."/>
            <person name="Jeffries T.W."/>
        </authorList>
    </citation>
    <scope>NUCLEOTIDE SEQUENCE [LARGE SCALE GENOMIC DNA]</scope>
    <source>
        <strain evidence="6 7">DSM 6958</strain>
    </source>
</reference>
<dbReference type="Proteomes" id="UP000095009">
    <property type="component" value="Unassembled WGS sequence"/>
</dbReference>